<name>A0A291BAN0_9GAMM</name>
<sequence length="72" mass="8067">MRIFHAIGIRKRAIPVNVAFKTKNKGTIQHLTIDYTGLKAYGESEWKVNKYGTDGETVSLAQVTCSGKYKYA</sequence>
<evidence type="ECO:0000313" key="2">
    <source>
        <dbReference type="Proteomes" id="UP000218160"/>
    </source>
</evidence>
<reference evidence="2" key="1">
    <citation type="submission" date="2017-04" db="EMBL/GenBank/DDBJ databases">
        <title>Genome evolution of the luminous symbionts of deep sea anglerfish.</title>
        <authorList>
            <person name="Hendry T.A."/>
        </authorList>
    </citation>
    <scope>NUCLEOTIDE SEQUENCE [LARGE SCALE GENOMIC DNA]</scope>
    <source>
        <plasmid evidence="2">pcc1</plasmid>
    </source>
</reference>
<evidence type="ECO:0000313" key="1">
    <source>
        <dbReference type="EMBL" id="ATF10052.1"/>
    </source>
</evidence>
<organism evidence="1 2">
    <name type="scientific">Candidatus Enterovibrio altilux</name>
    <dbReference type="NCBI Taxonomy" id="1927128"/>
    <lineage>
        <taxon>Bacteria</taxon>
        <taxon>Pseudomonadati</taxon>
        <taxon>Pseudomonadota</taxon>
        <taxon>Gammaproteobacteria</taxon>
        <taxon>Vibrionales</taxon>
        <taxon>Vibrionaceae</taxon>
        <taxon>Enterovibrio</taxon>
    </lineage>
</organism>
<dbReference type="Proteomes" id="UP000218160">
    <property type="component" value="Plasmid pCC1"/>
</dbReference>
<keyword evidence="2" id="KW-1185">Reference proteome</keyword>
<gene>
    <name evidence="1" type="ORF">BTN50_1610</name>
</gene>
<accession>A0A291BAN0</accession>
<proteinExistence type="predicted"/>
<dbReference type="EMBL" id="CP020661">
    <property type="protein sequence ID" value="ATF10052.1"/>
    <property type="molecule type" value="Genomic_DNA"/>
</dbReference>
<geneLocation type="plasmid" evidence="2">
    <name>pcc1</name>
</geneLocation>
<dbReference type="KEGG" id="elux:BTN50_1610"/>
<protein>
    <submittedName>
        <fullName evidence="1">Mobile element protein</fullName>
    </submittedName>
</protein>
<keyword evidence="1" id="KW-0614">Plasmid</keyword>
<dbReference type="AlphaFoldDB" id="A0A291BAN0"/>